<comment type="caution">
    <text evidence="2">The sequence shown here is derived from an EMBL/GenBank/DDBJ whole genome shotgun (WGS) entry which is preliminary data.</text>
</comment>
<name>A0A9Q3H0T4_9BASI</name>
<sequence>MTSTFAPDPTGVLALAELQWREQQLYPESSRSDQGPGSSSPKRGSFTEEVAGRALRFSQSCPRPASGLLRISLATGEASCALTVPRLGRPSQSDAPTHSLNALRNYSSISRIGCGALPFSELGLLRNSLVSFLSYIYRLSKVSISPPGSFPLRLYVPASAQQHAPIQRCTSSSPHLASMPAEH</sequence>
<protein>
    <submittedName>
        <fullName evidence="2">Uncharacterized protein</fullName>
    </submittedName>
</protein>
<gene>
    <name evidence="2" type="ORF">O181_026761</name>
</gene>
<feature type="compositionally biased region" description="Low complexity" evidence="1">
    <location>
        <begin position="32"/>
        <end position="41"/>
    </location>
</feature>
<accession>A0A9Q3H0T4</accession>
<organism evidence="2 3">
    <name type="scientific">Austropuccinia psidii MF-1</name>
    <dbReference type="NCBI Taxonomy" id="1389203"/>
    <lineage>
        <taxon>Eukaryota</taxon>
        <taxon>Fungi</taxon>
        <taxon>Dikarya</taxon>
        <taxon>Basidiomycota</taxon>
        <taxon>Pucciniomycotina</taxon>
        <taxon>Pucciniomycetes</taxon>
        <taxon>Pucciniales</taxon>
        <taxon>Sphaerophragmiaceae</taxon>
        <taxon>Austropuccinia</taxon>
    </lineage>
</organism>
<dbReference type="Proteomes" id="UP000765509">
    <property type="component" value="Unassembled WGS sequence"/>
</dbReference>
<keyword evidence="3" id="KW-1185">Reference proteome</keyword>
<reference evidence="2" key="1">
    <citation type="submission" date="2021-03" db="EMBL/GenBank/DDBJ databases">
        <title>Draft genome sequence of rust myrtle Austropuccinia psidii MF-1, a brazilian biotype.</title>
        <authorList>
            <person name="Quecine M.C."/>
            <person name="Pachon D.M.R."/>
            <person name="Bonatelli M.L."/>
            <person name="Correr F.H."/>
            <person name="Franceschini L.M."/>
            <person name="Leite T.F."/>
            <person name="Margarido G.R.A."/>
            <person name="Almeida C.A."/>
            <person name="Ferrarezi J.A."/>
            <person name="Labate C.A."/>
        </authorList>
    </citation>
    <scope>NUCLEOTIDE SEQUENCE</scope>
    <source>
        <strain evidence="2">MF-1</strain>
    </source>
</reference>
<proteinExistence type="predicted"/>
<evidence type="ECO:0000313" key="3">
    <source>
        <dbReference type="Proteomes" id="UP000765509"/>
    </source>
</evidence>
<dbReference type="EMBL" id="AVOT02008947">
    <property type="protein sequence ID" value="MBW0487046.1"/>
    <property type="molecule type" value="Genomic_DNA"/>
</dbReference>
<dbReference type="AlphaFoldDB" id="A0A9Q3H0T4"/>
<feature type="region of interest" description="Disordered" evidence="1">
    <location>
        <begin position="24"/>
        <end position="45"/>
    </location>
</feature>
<evidence type="ECO:0000256" key="1">
    <source>
        <dbReference type="SAM" id="MobiDB-lite"/>
    </source>
</evidence>
<evidence type="ECO:0000313" key="2">
    <source>
        <dbReference type="EMBL" id="MBW0487046.1"/>
    </source>
</evidence>